<dbReference type="Proteomes" id="UP000315522">
    <property type="component" value="Unassembled WGS sequence"/>
</dbReference>
<dbReference type="InterPro" id="IPR002401">
    <property type="entry name" value="Cyt_P450_E_grp-I"/>
</dbReference>
<keyword evidence="5" id="KW-0349">Heme</keyword>
<keyword evidence="7" id="KW-0503">Monooxygenase</keyword>
<dbReference type="PANTHER" id="PTHR24305:SF232">
    <property type="entry name" value="P450, PUTATIVE (EUROFUNG)-RELATED"/>
    <property type="match status" value="1"/>
</dbReference>
<keyword evidence="6" id="KW-1133">Transmembrane helix</keyword>
<dbReference type="GO" id="GO:0016705">
    <property type="term" value="F:oxidoreductase activity, acting on paired donors, with incorporation or reduction of molecular oxygen"/>
    <property type="evidence" value="ECO:0007669"/>
    <property type="project" value="InterPro"/>
</dbReference>
<evidence type="ECO:0000256" key="1">
    <source>
        <dbReference type="ARBA" id="ARBA00001971"/>
    </source>
</evidence>
<dbReference type="GO" id="GO:0005506">
    <property type="term" value="F:iron ion binding"/>
    <property type="evidence" value="ECO:0007669"/>
    <property type="project" value="InterPro"/>
</dbReference>
<comment type="cofactor">
    <cofactor evidence="1 5">
        <name>heme</name>
        <dbReference type="ChEBI" id="CHEBI:30413"/>
    </cofactor>
</comment>
<organism evidence="7 8">
    <name type="scientific">Lachnellula willkommii</name>
    <dbReference type="NCBI Taxonomy" id="215461"/>
    <lineage>
        <taxon>Eukaryota</taxon>
        <taxon>Fungi</taxon>
        <taxon>Dikarya</taxon>
        <taxon>Ascomycota</taxon>
        <taxon>Pezizomycotina</taxon>
        <taxon>Leotiomycetes</taxon>
        <taxon>Helotiales</taxon>
        <taxon>Lachnaceae</taxon>
        <taxon>Lachnellula</taxon>
    </lineage>
</organism>
<comment type="similarity">
    <text evidence="2">Belongs to the cytochrome P450 family.</text>
</comment>
<keyword evidence="4 5" id="KW-0408">Iron</keyword>
<keyword evidence="7" id="KW-0560">Oxidoreductase</keyword>
<keyword evidence="3 5" id="KW-0479">Metal-binding</keyword>
<dbReference type="GO" id="GO:0004497">
    <property type="term" value="F:monooxygenase activity"/>
    <property type="evidence" value="ECO:0007669"/>
    <property type="project" value="UniProtKB-KW"/>
</dbReference>
<accession>A0A559M8F5</accession>
<comment type="caution">
    <text evidence="7">The sequence shown here is derived from an EMBL/GenBank/DDBJ whole genome shotgun (WGS) entry which is preliminary data.</text>
</comment>
<evidence type="ECO:0000256" key="3">
    <source>
        <dbReference type="ARBA" id="ARBA00022723"/>
    </source>
</evidence>
<proteinExistence type="inferred from homology"/>
<feature type="transmembrane region" description="Helical" evidence="6">
    <location>
        <begin position="6"/>
        <end position="28"/>
    </location>
</feature>
<protein>
    <submittedName>
        <fullName evidence="7">Cytochrome P450 monooxygenase</fullName>
    </submittedName>
</protein>
<evidence type="ECO:0000256" key="6">
    <source>
        <dbReference type="SAM" id="Phobius"/>
    </source>
</evidence>
<evidence type="ECO:0000313" key="8">
    <source>
        <dbReference type="Proteomes" id="UP000315522"/>
    </source>
</evidence>
<dbReference type="InterPro" id="IPR050121">
    <property type="entry name" value="Cytochrome_P450_monoxygenase"/>
</dbReference>
<dbReference type="PANTHER" id="PTHR24305">
    <property type="entry name" value="CYTOCHROME P450"/>
    <property type="match status" value="1"/>
</dbReference>
<dbReference type="InterPro" id="IPR036396">
    <property type="entry name" value="Cyt_P450_sf"/>
</dbReference>
<dbReference type="AlphaFoldDB" id="A0A559M8F5"/>
<gene>
    <name evidence="7" type="primary">gsfF_3</name>
    <name evidence="7" type="ORF">LAWI1_G006163</name>
</gene>
<feature type="binding site" description="axial binding residue" evidence="5">
    <location>
        <position position="437"/>
    </location>
    <ligand>
        <name>heme</name>
        <dbReference type="ChEBI" id="CHEBI:30413"/>
    </ligand>
    <ligandPart>
        <name>Fe</name>
        <dbReference type="ChEBI" id="CHEBI:18248"/>
    </ligandPart>
</feature>
<evidence type="ECO:0000313" key="7">
    <source>
        <dbReference type="EMBL" id="TVY89245.1"/>
    </source>
</evidence>
<dbReference type="CDD" id="cd11060">
    <property type="entry name" value="CYP57A1-like"/>
    <property type="match status" value="1"/>
</dbReference>
<dbReference type="Gene3D" id="1.10.630.10">
    <property type="entry name" value="Cytochrome P450"/>
    <property type="match status" value="1"/>
</dbReference>
<dbReference type="EMBL" id="QGML01001345">
    <property type="protein sequence ID" value="TVY89245.1"/>
    <property type="molecule type" value="Genomic_DNA"/>
</dbReference>
<dbReference type="GO" id="GO:0020037">
    <property type="term" value="F:heme binding"/>
    <property type="evidence" value="ECO:0007669"/>
    <property type="project" value="InterPro"/>
</dbReference>
<dbReference type="SUPFAM" id="SSF48264">
    <property type="entry name" value="Cytochrome P450"/>
    <property type="match status" value="1"/>
</dbReference>
<dbReference type="PRINTS" id="PR00463">
    <property type="entry name" value="EP450I"/>
</dbReference>
<dbReference type="InterPro" id="IPR001128">
    <property type="entry name" value="Cyt_P450"/>
</dbReference>
<sequence length="492" mass="56283">MSLEDHIYATYLKLVASAFLVCVTLIFVRRRWFSSISDIPGPFLASFSVLWQIKHAIKGHTEEETIAEHRKHGDFVRIGYNEVSIGHPDAINEVLKSQMNKGNWYRIFSLPDSRYVNQMSEVDAKRHITKTKNIAPGYAFSNIIKAEPYVDGTLRLFEKRLDGLSEAHLPVNFDEWFNFLAFDIMGEVTFSKQFGFLDQGRDIGDAIANTRALGIYVAIMGHFWWAHDYLLANPLIGYLNLQPTMHIFDTALAAVDRRSKNDKVRKDMIEQWMDMRKKHPERMEEKEILAAAVANIGAGADTVSATLQALFYNLLRNEEALIQLREEIDGANLAEVPTHEETQKLPFLQACIKEALRVHTPVAFGLPRVAPKGGVTVLGRHFDEGVILSVNPWVIHQRPDIFGDDADVFSPARWMDPIRAREMEKSFTAFGAGYNQCPGRHLAHMELCKTTAMLVRDYDIKQVNKGKSWRFETHFTAVPYEWPCYVTRRHKQ</sequence>
<dbReference type="PRINTS" id="PR00385">
    <property type="entry name" value="P450"/>
</dbReference>
<dbReference type="FunFam" id="1.10.630.10:FF:000188">
    <property type="entry name" value="Cytochrome P450, putative (Eurofung)"/>
    <property type="match status" value="1"/>
</dbReference>
<keyword evidence="6" id="KW-0472">Membrane</keyword>
<evidence type="ECO:0000256" key="2">
    <source>
        <dbReference type="ARBA" id="ARBA00010617"/>
    </source>
</evidence>
<evidence type="ECO:0000256" key="5">
    <source>
        <dbReference type="PIRSR" id="PIRSR602401-1"/>
    </source>
</evidence>
<keyword evidence="6" id="KW-0812">Transmembrane</keyword>
<evidence type="ECO:0000256" key="4">
    <source>
        <dbReference type="ARBA" id="ARBA00023004"/>
    </source>
</evidence>
<keyword evidence="8" id="KW-1185">Reference proteome</keyword>
<dbReference type="Pfam" id="PF00067">
    <property type="entry name" value="p450"/>
    <property type="match status" value="1"/>
</dbReference>
<name>A0A559M8F5_9HELO</name>
<reference evidence="7 8" key="1">
    <citation type="submission" date="2018-05" db="EMBL/GenBank/DDBJ databases">
        <title>Genome sequencing and assembly of the regulated plant pathogen Lachnellula willkommii and related sister species for the development of diagnostic species identification markers.</title>
        <authorList>
            <person name="Giroux E."/>
            <person name="Bilodeau G."/>
        </authorList>
    </citation>
    <scope>NUCLEOTIDE SEQUENCE [LARGE SCALE GENOMIC DNA]</scope>
    <source>
        <strain evidence="7 8">CBS 172.35</strain>
    </source>
</reference>